<comment type="similarity">
    <text evidence="2 6">Belongs to the 4-toluene sulfonate uptake permease (TSUP) (TC 2.A.102) family.</text>
</comment>
<keyword evidence="5 6" id="KW-0472">Membrane</keyword>
<feature type="transmembrane region" description="Helical" evidence="6">
    <location>
        <begin position="52"/>
        <end position="73"/>
    </location>
</feature>
<evidence type="ECO:0000256" key="2">
    <source>
        <dbReference type="ARBA" id="ARBA00009142"/>
    </source>
</evidence>
<feature type="transmembrane region" description="Helical" evidence="6">
    <location>
        <begin position="153"/>
        <end position="172"/>
    </location>
</feature>
<dbReference type="InterPro" id="IPR002781">
    <property type="entry name" value="TM_pro_TauE-like"/>
</dbReference>
<feature type="transmembrane region" description="Helical" evidence="6">
    <location>
        <begin position="222"/>
        <end position="252"/>
    </location>
</feature>
<dbReference type="AlphaFoldDB" id="A0A450SI00"/>
<dbReference type="GO" id="GO:0005886">
    <property type="term" value="C:plasma membrane"/>
    <property type="evidence" value="ECO:0007669"/>
    <property type="project" value="UniProtKB-SubCell"/>
</dbReference>
<feature type="transmembrane region" description="Helical" evidence="6">
    <location>
        <begin position="179"/>
        <end position="199"/>
    </location>
</feature>
<feature type="transmembrane region" description="Helical" evidence="6">
    <location>
        <begin position="264"/>
        <end position="285"/>
    </location>
</feature>
<feature type="transmembrane region" description="Helical" evidence="6">
    <location>
        <begin position="343"/>
        <end position="362"/>
    </location>
</feature>
<organism evidence="7">
    <name type="scientific">Candidatus Kentrum sp. FW</name>
    <dbReference type="NCBI Taxonomy" id="2126338"/>
    <lineage>
        <taxon>Bacteria</taxon>
        <taxon>Pseudomonadati</taxon>
        <taxon>Pseudomonadota</taxon>
        <taxon>Gammaproteobacteria</taxon>
        <taxon>Candidatus Kentrum</taxon>
    </lineage>
</organism>
<keyword evidence="4 6" id="KW-1133">Transmembrane helix</keyword>
<evidence type="ECO:0000256" key="3">
    <source>
        <dbReference type="ARBA" id="ARBA00022692"/>
    </source>
</evidence>
<feature type="transmembrane region" description="Helical" evidence="6">
    <location>
        <begin position="128"/>
        <end position="147"/>
    </location>
</feature>
<evidence type="ECO:0000313" key="7">
    <source>
        <dbReference type="EMBL" id="VFJ52896.1"/>
    </source>
</evidence>
<dbReference type="PANTHER" id="PTHR31154">
    <property type="entry name" value="MEMBRANE TRANSPORTER PROTEIN"/>
    <property type="match status" value="1"/>
</dbReference>
<accession>A0A450SI00</accession>
<sequence>MALGPGIPCRDDVKVVTNLTINDPNISTWLPTTVVQPNPLELNGDSRSNFPFIRFLTFVYLPIFAIWTVAMVVGDRWALFIPNGFMSLVMAAGSFVAGSTSMGGGAVAFPVMTLVFDISPTVARDLSLMIQSVGMIAASAAIVIIRVPVEERTLLWAGLGGLPGLLIGYEILSPVLEAAVVKTLFASIVFSFGLMLWWINRHANRFRVTGIRRFGPLVGLELFVAGLMGGIISGILGSGIDIVVFSVLVLRFGICEKVATPTSVILMGINALAGMCWGGINGTLALEAWNYWWVCVPVVAFGAPFGAWCMSYWHRMHIVRFICTLIVIQYVSTLLILPQTPLLIIWNIFLVGFSLLLFRLFYQAYKAHRTGFGGMRRRSGG</sequence>
<protein>
    <recommendedName>
        <fullName evidence="6">Probable membrane transporter protein</fullName>
    </recommendedName>
</protein>
<comment type="caution">
    <text evidence="6">Lacks conserved residue(s) required for the propagation of feature annotation.</text>
</comment>
<name>A0A450SI00_9GAMM</name>
<reference evidence="7" key="1">
    <citation type="submission" date="2019-02" db="EMBL/GenBank/DDBJ databases">
        <authorList>
            <person name="Gruber-Vodicka R. H."/>
            <person name="Seah K. B. B."/>
        </authorList>
    </citation>
    <scope>NUCLEOTIDE SEQUENCE</scope>
    <source>
        <strain evidence="7">BECK_BZ15</strain>
    </source>
</reference>
<dbReference type="PANTHER" id="PTHR31154:SF4">
    <property type="entry name" value="MEMBRANE TRANSPORTER PROTEIN"/>
    <property type="match status" value="1"/>
</dbReference>
<feature type="transmembrane region" description="Helical" evidence="6">
    <location>
        <begin position="318"/>
        <end position="337"/>
    </location>
</feature>
<keyword evidence="6" id="KW-1003">Cell membrane</keyword>
<feature type="transmembrane region" description="Helical" evidence="6">
    <location>
        <begin position="291"/>
        <end position="311"/>
    </location>
</feature>
<dbReference type="Pfam" id="PF01925">
    <property type="entry name" value="TauE"/>
    <property type="match status" value="1"/>
</dbReference>
<gene>
    <name evidence="7" type="ORF">BECKFW1821A_GA0114235_103910</name>
</gene>
<evidence type="ECO:0000256" key="1">
    <source>
        <dbReference type="ARBA" id="ARBA00004141"/>
    </source>
</evidence>
<feature type="transmembrane region" description="Helical" evidence="6">
    <location>
        <begin position="85"/>
        <end position="116"/>
    </location>
</feature>
<proteinExistence type="inferred from homology"/>
<dbReference type="EMBL" id="CAADEW010000039">
    <property type="protein sequence ID" value="VFJ52896.1"/>
    <property type="molecule type" value="Genomic_DNA"/>
</dbReference>
<evidence type="ECO:0000256" key="5">
    <source>
        <dbReference type="ARBA" id="ARBA00023136"/>
    </source>
</evidence>
<comment type="subcellular location">
    <subcellularLocation>
        <location evidence="6">Cell membrane</location>
        <topology evidence="6">Multi-pass membrane protein</topology>
    </subcellularLocation>
    <subcellularLocation>
        <location evidence="1">Membrane</location>
        <topology evidence="1">Multi-pass membrane protein</topology>
    </subcellularLocation>
</comment>
<evidence type="ECO:0000256" key="6">
    <source>
        <dbReference type="RuleBase" id="RU363041"/>
    </source>
</evidence>
<evidence type="ECO:0000256" key="4">
    <source>
        <dbReference type="ARBA" id="ARBA00022989"/>
    </source>
</evidence>
<keyword evidence="3 6" id="KW-0812">Transmembrane</keyword>